<dbReference type="EMBL" id="CP159253">
    <property type="protein sequence ID" value="XCG49656.1"/>
    <property type="molecule type" value="Genomic_DNA"/>
</dbReference>
<dbReference type="AlphaFoldDB" id="A0AAU8CTK6"/>
<evidence type="ECO:0000256" key="1">
    <source>
        <dbReference type="PROSITE-ProRule" id="PRU00169"/>
    </source>
</evidence>
<proteinExistence type="predicted"/>
<organism evidence="4">
    <name type="scientific">Mesorhizobium sp. WSM2240</name>
    <dbReference type="NCBI Taxonomy" id="3228851"/>
    <lineage>
        <taxon>Bacteria</taxon>
        <taxon>Pseudomonadati</taxon>
        <taxon>Pseudomonadota</taxon>
        <taxon>Alphaproteobacteria</taxon>
        <taxon>Hyphomicrobiales</taxon>
        <taxon>Phyllobacteriaceae</taxon>
        <taxon>Mesorhizobium</taxon>
    </lineage>
</organism>
<accession>A0AAU8CTK6</accession>
<dbReference type="InterPro" id="IPR011006">
    <property type="entry name" value="CheY-like_superfamily"/>
</dbReference>
<dbReference type="PROSITE" id="PS50110">
    <property type="entry name" value="RESPONSE_REGULATORY"/>
    <property type="match status" value="1"/>
</dbReference>
<evidence type="ECO:0000259" key="3">
    <source>
        <dbReference type="PROSITE" id="PS50110"/>
    </source>
</evidence>
<dbReference type="RefSeq" id="WP_353642812.1">
    <property type="nucleotide sequence ID" value="NZ_CP159253.1"/>
</dbReference>
<name>A0AAU8CTK6_9HYPH</name>
<evidence type="ECO:0000313" key="4">
    <source>
        <dbReference type="EMBL" id="XCG49656.1"/>
    </source>
</evidence>
<feature type="compositionally biased region" description="Basic and acidic residues" evidence="2">
    <location>
        <begin position="69"/>
        <end position="88"/>
    </location>
</feature>
<feature type="domain" description="Response regulatory" evidence="3">
    <location>
        <begin position="1"/>
        <end position="96"/>
    </location>
</feature>
<comment type="caution">
    <text evidence="1">Lacks conserved residue(s) required for the propagation of feature annotation.</text>
</comment>
<dbReference type="InterPro" id="IPR001789">
    <property type="entry name" value="Sig_transdc_resp-reg_receiver"/>
</dbReference>
<gene>
    <name evidence="4" type="ORF">ABVK50_03345</name>
</gene>
<protein>
    <recommendedName>
        <fullName evidence="3">Response regulatory domain-containing protein</fullName>
    </recommendedName>
</protein>
<dbReference type="GO" id="GO:0000160">
    <property type="term" value="P:phosphorelay signal transduction system"/>
    <property type="evidence" value="ECO:0007669"/>
    <property type="project" value="InterPro"/>
</dbReference>
<feature type="region of interest" description="Disordered" evidence="2">
    <location>
        <begin position="69"/>
        <end position="96"/>
    </location>
</feature>
<reference evidence="4" key="1">
    <citation type="submission" date="2024-06" db="EMBL/GenBank/DDBJ databases">
        <title>Mesorhizobium karijinii sp. nov., a symbiont of the iconic Swainsona formosa from arid Australia.</title>
        <authorList>
            <person name="Hill Y.J."/>
            <person name="Watkin E.L.J."/>
            <person name="O'Hara G.W."/>
            <person name="Terpolilli J."/>
            <person name="Tye M.L."/>
            <person name="Kohlmeier M.G."/>
        </authorList>
    </citation>
    <scope>NUCLEOTIDE SEQUENCE</scope>
    <source>
        <strain evidence="4">WSM2240</strain>
    </source>
</reference>
<sequence>MLLIEDKALGSAVREHVAAGGHAVDWAKSLSEARDYAAGAVAAYELVLLKLNLPDGNDIDYLREMRKWQNGDSGHHPDGPLSDLEWHRGAQRRFRR</sequence>
<evidence type="ECO:0000256" key="2">
    <source>
        <dbReference type="SAM" id="MobiDB-lite"/>
    </source>
</evidence>
<dbReference type="SUPFAM" id="SSF52172">
    <property type="entry name" value="CheY-like"/>
    <property type="match status" value="1"/>
</dbReference>
<dbReference type="Gene3D" id="3.40.50.2300">
    <property type="match status" value="1"/>
</dbReference>